<dbReference type="RefSeq" id="WP_223402166.1">
    <property type="nucleotide sequence ID" value="NZ_JAGSHT010000002.1"/>
</dbReference>
<proteinExistence type="predicted"/>
<name>A0ABS7S3D8_9MICO</name>
<dbReference type="InterPro" id="IPR036388">
    <property type="entry name" value="WH-like_DNA-bd_sf"/>
</dbReference>
<reference evidence="5 6" key="1">
    <citation type="submission" date="2021-04" db="EMBL/GenBank/DDBJ databases">
        <title>Ruania sp. nov., isolated from sandy soil of mangrove forest.</title>
        <authorList>
            <person name="Ge X."/>
            <person name="Huang R."/>
            <person name="Liu W."/>
        </authorList>
    </citation>
    <scope>NUCLEOTIDE SEQUENCE [LARGE SCALE GENOMIC DNA]</scope>
    <source>
        <strain evidence="5 6">N2-46</strain>
    </source>
</reference>
<evidence type="ECO:0000256" key="2">
    <source>
        <dbReference type="ARBA" id="ARBA00023125"/>
    </source>
</evidence>
<comment type="caution">
    <text evidence="5">The sequence shown here is derived from an EMBL/GenBank/DDBJ whole genome shotgun (WGS) entry which is preliminary data.</text>
</comment>
<dbReference type="InterPro" id="IPR046335">
    <property type="entry name" value="LacI/GalR-like_sensor"/>
</dbReference>
<keyword evidence="1" id="KW-0805">Transcription regulation</keyword>
<dbReference type="CDD" id="cd06267">
    <property type="entry name" value="PBP1_LacI_sugar_binding-like"/>
    <property type="match status" value="1"/>
</dbReference>
<accession>A0ABS7S3D8</accession>
<evidence type="ECO:0000313" key="5">
    <source>
        <dbReference type="EMBL" id="MBZ2194852.1"/>
    </source>
</evidence>
<dbReference type="InterPro" id="IPR018356">
    <property type="entry name" value="Tscrpt_reg_HTH_DeoR_CS"/>
</dbReference>
<evidence type="ECO:0000259" key="4">
    <source>
        <dbReference type="PROSITE" id="PS51000"/>
    </source>
</evidence>
<dbReference type="InterPro" id="IPR036390">
    <property type="entry name" value="WH_DNA-bd_sf"/>
</dbReference>
<dbReference type="SUPFAM" id="SSF53822">
    <property type="entry name" value="Periplasmic binding protein-like I"/>
    <property type="match status" value="1"/>
</dbReference>
<dbReference type="Pfam" id="PF13377">
    <property type="entry name" value="Peripla_BP_3"/>
    <property type="match status" value="1"/>
</dbReference>
<gene>
    <name evidence="5" type="ORF">KCQ71_01705</name>
</gene>
<dbReference type="EMBL" id="JAGSHT010000002">
    <property type="protein sequence ID" value="MBZ2194852.1"/>
    <property type="molecule type" value="Genomic_DNA"/>
</dbReference>
<dbReference type="Gene3D" id="3.40.50.2300">
    <property type="match status" value="2"/>
</dbReference>
<keyword evidence="6" id="KW-1185">Reference proteome</keyword>
<sequence>MTDGALLADERRLLILARLREQSVVRVRDLAEEFKTSQMTIRRDLVAMDAEGLLRQVHGGAVLARESAPSPGSTPRGLGHVGIVVPTANYYFATIINGCKETISDAGGTASVMVSDFDMARERALCEQFVATGARALVFAPTFTQDTAADVAEWLFDLPIPVVLLERDIADPATGRAMSSVRTAYEKGWETSLRHLRTHGHGRVALVTHGLRQVGVNLTTTWHQAARDAGYDPENALLLADPRVTGAPAQEVLDEIVDWIADTGATGVISHCDQATLGIVQTIRARGWRIPEDLSIVTNEDQIAQLTDPPLTSNSPVKLAVGRTAGRMAHDLMTDTTASIQHVLFQPNLTDRGSCAAPAVDRTVLRPV</sequence>
<evidence type="ECO:0000313" key="6">
    <source>
        <dbReference type="Proteomes" id="UP000826651"/>
    </source>
</evidence>
<dbReference type="PANTHER" id="PTHR30146">
    <property type="entry name" value="LACI-RELATED TRANSCRIPTIONAL REPRESSOR"/>
    <property type="match status" value="1"/>
</dbReference>
<dbReference type="InterPro" id="IPR001034">
    <property type="entry name" value="DeoR_HTH"/>
</dbReference>
<protein>
    <submittedName>
        <fullName evidence="5">DeoR/GlpR family transcriptional regulator</fullName>
    </submittedName>
</protein>
<dbReference type="PANTHER" id="PTHR30146:SF155">
    <property type="entry name" value="ALANINE RACEMASE"/>
    <property type="match status" value="1"/>
</dbReference>
<dbReference type="Proteomes" id="UP000826651">
    <property type="component" value="Unassembled WGS sequence"/>
</dbReference>
<dbReference type="PRINTS" id="PR00037">
    <property type="entry name" value="HTHLACR"/>
</dbReference>
<dbReference type="PROSITE" id="PS00894">
    <property type="entry name" value="HTH_DEOR_1"/>
    <property type="match status" value="1"/>
</dbReference>
<dbReference type="Gene3D" id="1.10.10.10">
    <property type="entry name" value="Winged helix-like DNA-binding domain superfamily/Winged helix DNA-binding domain"/>
    <property type="match status" value="1"/>
</dbReference>
<evidence type="ECO:0000256" key="3">
    <source>
        <dbReference type="ARBA" id="ARBA00023163"/>
    </source>
</evidence>
<dbReference type="SUPFAM" id="SSF46785">
    <property type="entry name" value="Winged helix' DNA-binding domain"/>
    <property type="match status" value="1"/>
</dbReference>
<dbReference type="PROSITE" id="PS51000">
    <property type="entry name" value="HTH_DEOR_2"/>
    <property type="match status" value="1"/>
</dbReference>
<feature type="domain" description="HTH deoR-type" evidence="4">
    <location>
        <begin position="8"/>
        <end position="63"/>
    </location>
</feature>
<dbReference type="Pfam" id="PF08220">
    <property type="entry name" value="HTH_DeoR"/>
    <property type="match status" value="1"/>
</dbReference>
<dbReference type="SMART" id="SM00420">
    <property type="entry name" value="HTH_DEOR"/>
    <property type="match status" value="1"/>
</dbReference>
<keyword evidence="2" id="KW-0238">DNA-binding</keyword>
<evidence type="ECO:0000256" key="1">
    <source>
        <dbReference type="ARBA" id="ARBA00023015"/>
    </source>
</evidence>
<organism evidence="5 6">
    <name type="scientific">Occultella gossypii</name>
    <dbReference type="NCBI Taxonomy" id="2800820"/>
    <lineage>
        <taxon>Bacteria</taxon>
        <taxon>Bacillati</taxon>
        <taxon>Actinomycetota</taxon>
        <taxon>Actinomycetes</taxon>
        <taxon>Micrococcales</taxon>
        <taxon>Ruaniaceae</taxon>
        <taxon>Occultella</taxon>
    </lineage>
</organism>
<keyword evidence="3" id="KW-0804">Transcription</keyword>
<dbReference type="InterPro" id="IPR028082">
    <property type="entry name" value="Peripla_BP_I"/>
</dbReference>